<protein>
    <recommendedName>
        <fullName evidence="3">Cytochrome c domain-containing protein</fullName>
    </recommendedName>
</protein>
<dbReference type="Proteomes" id="UP001204142">
    <property type="component" value="Unassembled WGS sequence"/>
</dbReference>
<gene>
    <name evidence="1" type="ORF">NQT62_03225</name>
</gene>
<sequence length="592" mass="65176">MAKRTRVWVALATMVAVAAGWNWMRDNEARSQASVTALAKVVDKADPHLALSATVLADGDLPPEGTRSLFDHVAAQNGGVPYPFPKLIEALQKMNPEGAPPVAVMLPHGRSLLKGQADDAHPRVLLAADFQAPNTPAALGVNARGQLFLGFVENANEIEVLSYNEAAGRYEFQLVQDYSAIGARKLVYARRQICLTCHQGGAPIFPQRPWNETNAAPDTVEAMLRARTKAGLDTQTYLGLPLQNTLSSPERFDELTDVGNFFATTQQLWLDGCGNQGNTSVDCRKTMLKLALQYKVRPGDFKEEGVQVERLKTLQAKALSDRTIAVAESDLTNRDPVAEQKGIKGWWRSLTTARIQLGDGAKNNEDLEAFDKLPKLPLALDPLTKRAPKRILTAANVDGVYGLASLLTESDINTLMEAANWQFDNLAKAVDKLPDPLFDAKPFERVKTVQALMKSTELPKVRSGGPVQLAYLFTDVSDMSPPIATGVPPLQLKTGSSLEPFETYCFSCHRGNPAKRLNFMGADSEDKVLAQMRDKTEIRDALDWERYEGTDKASMLMPPRDSKQYALMVEDQKKNPKLREQMRAVVPSLFGF</sequence>
<dbReference type="EMBL" id="JANIGO010000001">
    <property type="protein sequence ID" value="MCQ8895450.1"/>
    <property type="molecule type" value="Genomic_DNA"/>
</dbReference>
<name>A0ABT1WD54_9BURK</name>
<reference evidence="1 2" key="1">
    <citation type="submission" date="2022-07" db="EMBL/GenBank/DDBJ databases">
        <authorList>
            <person name="Xamxidin M."/>
            <person name="Wu M."/>
        </authorList>
    </citation>
    <scope>NUCLEOTIDE SEQUENCE [LARGE SCALE GENOMIC DNA]</scope>
    <source>
        <strain evidence="1 2">NBRC 111650</strain>
    </source>
</reference>
<proteinExistence type="predicted"/>
<accession>A0ABT1WD54</accession>
<evidence type="ECO:0008006" key="3">
    <source>
        <dbReference type="Google" id="ProtNLM"/>
    </source>
</evidence>
<evidence type="ECO:0000313" key="1">
    <source>
        <dbReference type="EMBL" id="MCQ8895450.1"/>
    </source>
</evidence>
<evidence type="ECO:0000313" key="2">
    <source>
        <dbReference type="Proteomes" id="UP001204142"/>
    </source>
</evidence>
<comment type="caution">
    <text evidence="1">The sequence shown here is derived from an EMBL/GenBank/DDBJ whole genome shotgun (WGS) entry which is preliminary data.</text>
</comment>
<dbReference type="RefSeq" id="WP_256763129.1">
    <property type="nucleotide sequence ID" value="NZ_JANIGO010000001.1"/>
</dbReference>
<organism evidence="1 2">
    <name type="scientific">Limnobacter humi</name>
    <dbReference type="NCBI Taxonomy" id="1778671"/>
    <lineage>
        <taxon>Bacteria</taxon>
        <taxon>Pseudomonadati</taxon>
        <taxon>Pseudomonadota</taxon>
        <taxon>Betaproteobacteria</taxon>
        <taxon>Burkholderiales</taxon>
        <taxon>Burkholderiaceae</taxon>
        <taxon>Limnobacter</taxon>
    </lineage>
</organism>
<keyword evidence="2" id="KW-1185">Reference proteome</keyword>